<dbReference type="Proteomes" id="UP000244906">
    <property type="component" value="Unassembled WGS sequence"/>
</dbReference>
<gene>
    <name evidence="1" type="ORF">DC094_16450</name>
</gene>
<keyword evidence="2" id="KW-1185">Reference proteome</keyword>
<name>A0A2V1GXQ1_9GAMM</name>
<comment type="caution">
    <text evidence="1">The sequence shown here is derived from an EMBL/GenBank/DDBJ whole genome shotgun (WGS) entry which is preliminary data.</text>
</comment>
<evidence type="ECO:0000313" key="2">
    <source>
        <dbReference type="Proteomes" id="UP000244906"/>
    </source>
</evidence>
<evidence type="ECO:0000313" key="1">
    <source>
        <dbReference type="EMBL" id="PVZ66292.1"/>
    </source>
</evidence>
<proteinExistence type="predicted"/>
<reference evidence="1 2" key="1">
    <citation type="submission" date="2018-04" db="EMBL/GenBank/DDBJ databases">
        <title>Thalassorhabdus spongiae gen. nov., sp. nov., isolated from a marine sponge in South-West Iceland.</title>
        <authorList>
            <person name="Knobloch S."/>
            <person name="Daussin A."/>
            <person name="Johannsson R."/>
            <person name="Marteinsson V.T."/>
        </authorList>
    </citation>
    <scope>NUCLEOTIDE SEQUENCE [LARGE SCALE GENOMIC DNA]</scope>
    <source>
        <strain evidence="1 2">Hp12</strain>
    </source>
</reference>
<dbReference type="AlphaFoldDB" id="A0A2V1GXQ1"/>
<dbReference type="EMBL" id="QDDL01000008">
    <property type="protein sequence ID" value="PVZ66292.1"/>
    <property type="molecule type" value="Genomic_DNA"/>
</dbReference>
<accession>A0A2V1GXQ1</accession>
<organism evidence="1 2">
    <name type="scientific">Pelagibaculum spongiae</name>
    <dbReference type="NCBI Taxonomy" id="2080658"/>
    <lineage>
        <taxon>Bacteria</taxon>
        <taxon>Pseudomonadati</taxon>
        <taxon>Pseudomonadota</taxon>
        <taxon>Gammaproteobacteria</taxon>
        <taxon>Oceanospirillales</taxon>
        <taxon>Pelagibaculum</taxon>
    </lineage>
</organism>
<protein>
    <submittedName>
        <fullName evidence="1">Uncharacterized protein</fullName>
    </submittedName>
</protein>
<sequence length="415" mass="47903">MDYSVLKKIIGKMDFNRMDITDLPRENSDTLQNHLPAAVSGSNGLHQMVKPYFKHPILAKLLSFLEKTSIFSGIHHEPLIPFSVPVLYQLVRSKEDLNFLSEACTFWNKALIDNHLSIFFETFIEKKLKKPNTRAYHDIHAQHNGKYLTAASHEHFFRIHSSTKDISEGITHYPKKNIFVKLSEYFSTTDQSTEVRSFDYYKGSAWILFNYHHNQVLCHRLYISAKMFSIGIVIREALVFLKKDCGDFRLKATSNPLYSLPINPVAIVIYAEKLSDLIDLAHRLNHALSFCIHDTVPLGTVPFLDTPATGMGFAFEPNAHIDKSLINERTSYGQLISLIAEEAFILSKKLTTINTQKRLYIFLCWLSLISYGIDPISIVNRKLLLERRNFESFTRPKLDHRSMKATYYKSFECPW</sequence>